<feature type="transmembrane region" description="Helical" evidence="5">
    <location>
        <begin position="41"/>
        <end position="60"/>
    </location>
</feature>
<keyword evidence="7" id="KW-0436">Ligase</keyword>
<accession>A0A6N2ZC58</accession>
<dbReference type="InterPro" id="IPR051533">
    <property type="entry name" value="WaaL-like"/>
</dbReference>
<feature type="transmembrane region" description="Helical" evidence="5">
    <location>
        <begin position="9"/>
        <end position="29"/>
    </location>
</feature>
<feature type="transmembrane region" description="Helical" evidence="5">
    <location>
        <begin position="136"/>
        <end position="152"/>
    </location>
</feature>
<evidence type="ECO:0000256" key="4">
    <source>
        <dbReference type="ARBA" id="ARBA00023136"/>
    </source>
</evidence>
<dbReference type="GO" id="GO:0016020">
    <property type="term" value="C:membrane"/>
    <property type="evidence" value="ECO:0007669"/>
    <property type="project" value="UniProtKB-SubCell"/>
</dbReference>
<feature type="transmembrane region" description="Helical" evidence="5">
    <location>
        <begin position="72"/>
        <end position="91"/>
    </location>
</feature>
<dbReference type="Gene3D" id="1.25.40.10">
    <property type="entry name" value="Tetratricopeptide repeat domain"/>
    <property type="match status" value="1"/>
</dbReference>
<dbReference type="GO" id="GO:0016874">
    <property type="term" value="F:ligase activity"/>
    <property type="evidence" value="ECO:0007669"/>
    <property type="project" value="UniProtKB-KW"/>
</dbReference>
<dbReference type="PANTHER" id="PTHR37422:SF13">
    <property type="entry name" value="LIPOPOLYSACCHARIDE BIOSYNTHESIS PROTEIN PA4999-RELATED"/>
    <property type="match status" value="1"/>
</dbReference>
<feature type="transmembrane region" description="Helical" evidence="5">
    <location>
        <begin position="328"/>
        <end position="346"/>
    </location>
</feature>
<keyword evidence="2 5" id="KW-0812">Transmembrane</keyword>
<feature type="transmembrane region" description="Helical" evidence="5">
    <location>
        <begin position="158"/>
        <end position="175"/>
    </location>
</feature>
<dbReference type="AlphaFoldDB" id="A0A6N2ZC58"/>
<dbReference type="SUPFAM" id="SSF48452">
    <property type="entry name" value="TPR-like"/>
    <property type="match status" value="1"/>
</dbReference>
<dbReference type="PANTHER" id="PTHR37422">
    <property type="entry name" value="TEICHURONIC ACID BIOSYNTHESIS PROTEIN TUAE"/>
    <property type="match status" value="1"/>
</dbReference>
<gene>
    <name evidence="7" type="ORF">PCLFYP37_01075</name>
</gene>
<evidence type="ECO:0000313" key="7">
    <source>
        <dbReference type="EMBL" id="VYT77049.1"/>
    </source>
</evidence>
<protein>
    <submittedName>
        <fullName evidence="7">O-Antigen ligase</fullName>
    </submittedName>
</protein>
<reference evidence="7" key="1">
    <citation type="submission" date="2019-11" db="EMBL/GenBank/DDBJ databases">
        <authorList>
            <person name="Feng L."/>
        </authorList>
    </citation>
    <scope>NUCLEOTIDE SEQUENCE</scope>
    <source>
        <strain evidence="7">PclaraLFYP37</strain>
    </source>
</reference>
<dbReference type="InterPro" id="IPR011990">
    <property type="entry name" value="TPR-like_helical_dom_sf"/>
</dbReference>
<sequence>MNVRRNRSTVLWCGVALFLCGGTAFMIALTHFRLAHLLCRMWATFGVMVIGVCLCMAIVLKRDYLSSTHAVLMSFFCVGILEMVCALLQLVSLFPIINPYYHFTGSFDNPAVFAMFMSFCLPIGMYYIARSTAISRLVWGVSTFCIGSFLILSASRTGILAGMCSAFIMWMPKFGVIKDYWFNRKRIVLLWVALALLIGVLYFCKQDSADGRLLAWKVSANMIADRPFLGWGNNGFDAFYMPYQADYFMRNPESSFLLLADNLSHPFNEFLWFTVQYGIAGLILLLLMLGWILKNVFKSCDKRKKLWISLYSVLVVWGMFSYPFHIPFVWLVIAYLLSVSLFPVFARLHFVKQLMFCALFMAFLWLVPIFISYKNEMDWVKVQEKALAGETLDMLPRYAELYEELKDNGAFLYNYGAELHFVGHYDEALKILQECVCKYSDYNVQMLMASCYQYLGQPQMAIEKYRYANRMIPNRFLPLYHEMQIYRENGDSVNACEVARTIINKPVKIKKSAAVKRIIQEANECLNHYTK</sequence>
<evidence type="ECO:0000259" key="6">
    <source>
        <dbReference type="Pfam" id="PF04932"/>
    </source>
</evidence>
<dbReference type="RefSeq" id="WP_412441930.1">
    <property type="nucleotide sequence ID" value="NZ_CACRUT010000006.1"/>
</dbReference>
<evidence type="ECO:0000256" key="2">
    <source>
        <dbReference type="ARBA" id="ARBA00022692"/>
    </source>
</evidence>
<dbReference type="InterPro" id="IPR007016">
    <property type="entry name" value="O-antigen_ligase-rel_domated"/>
</dbReference>
<feature type="domain" description="O-antigen ligase-related" evidence="6">
    <location>
        <begin position="143"/>
        <end position="286"/>
    </location>
</feature>
<feature type="transmembrane region" description="Helical" evidence="5">
    <location>
        <begin position="187"/>
        <end position="203"/>
    </location>
</feature>
<proteinExistence type="predicted"/>
<dbReference type="EMBL" id="CACRUT010000006">
    <property type="protein sequence ID" value="VYT77049.1"/>
    <property type="molecule type" value="Genomic_DNA"/>
</dbReference>
<evidence type="ECO:0000256" key="5">
    <source>
        <dbReference type="SAM" id="Phobius"/>
    </source>
</evidence>
<feature type="transmembrane region" description="Helical" evidence="5">
    <location>
        <begin position="353"/>
        <end position="373"/>
    </location>
</feature>
<feature type="transmembrane region" description="Helical" evidence="5">
    <location>
        <begin position="305"/>
        <end position="322"/>
    </location>
</feature>
<evidence type="ECO:0000256" key="1">
    <source>
        <dbReference type="ARBA" id="ARBA00004141"/>
    </source>
</evidence>
<feature type="transmembrane region" description="Helical" evidence="5">
    <location>
        <begin position="111"/>
        <end position="129"/>
    </location>
</feature>
<dbReference type="Pfam" id="PF04932">
    <property type="entry name" value="Wzy_C"/>
    <property type="match status" value="1"/>
</dbReference>
<feature type="transmembrane region" description="Helical" evidence="5">
    <location>
        <begin position="270"/>
        <end position="293"/>
    </location>
</feature>
<keyword evidence="4 5" id="KW-0472">Membrane</keyword>
<keyword evidence="3 5" id="KW-1133">Transmembrane helix</keyword>
<evidence type="ECO:0000256" key="3">
    <source>
        <dbReference type="ARBA" id="ARBA00022989"/>
    </source>
</evidence>
<name>A0A6N2ZC58_9BACT</name>
<comment type="subcellular location">
    <subcellularLocation>
        <location evidence="1">Membrane</location>
        <topology evidence="1">Multi-pass membrane protein</topology>
    </subcellularLocation>
</comment>
<organism evidence="7">
    <name type="scientific">Paraprevotella clara</name>
    <dbReference type="NCBI Taxonomy" id="454154"/>
    <lineage>
        <taxon>Bacteria</taxon>
        <taxon>Pseudomonadati</taxon>
        <taxon>Bacteroidota</taxon>
        <taxon>Bacteroidia</taxon>
        <taxon>Bacteroidales</taxon>
        <taxon>Prevotellaceae</taxon>
        <taxon>Paraprevotella</taxon>
    </lineage>
</organism>